<sequence length="77" mass="8859">MNGQCTKTNDLLFDNGPESNERIIIFSLDEGLVHLSEADTWFCDGNFNYVPNFLCNYTLLELKSMTNLLPQYLFTSK</sequence>
<reference evidence="1" key="1">
    <citation type="submission" date="2022-02" db="EMBL/GenBank/DDBJ databases">
        <authorList>
            <person name="King R."/>
        </authorList>
    </citation>
    <scope>NUCLEOTIDE SEQUENCE</scope>
</reference>
<dbReference type="Proteomes" id="UP001154329">
    <property type="component" value="Chromosome 3"/>
</dbReference>
<evidence type="ECO:0000313" key="2">
    <source>
        <dbReference type="Proteomes" id="UP001154329"/>
    </source>
</evidence>
<dbReference type="AlphaFoldDB" id="A0A9P0NJR8"/>
<reference evidence="1" key="2">
    <citation type="submission" date="2022-10" db="EMBL/GenBank/DDBJ databases">
        <authorList>
            <consortium name="ENA_rothamsted_submissions"/>
            <consortium name="culmorum"/>
            <person name="King R."/>
        </authorList>
    </citation>
    <scope>NUCLEOTIDE SEQUENCE</scope>
</reference>
<accession>A0A9P0NJR8</accession>
<name>A0A9P0NJR8_APHGO</name>
<protein>
    <submittedName>
        <fullName evidence="1">Uncharacterized protein</fullName>
    </submittedName>
</protein>
<evidence type="ECO:0000313" key="1">
    <source>
        <dbReference type="EMBL" id="CAH1732146.1"/>
    </source>
</evidence>
<proteinExistence type="predicted"/>
<organism evidence="1 2">
    <name type="scientific">Aphis gossypii</name>
    <name type="common">Cotton aphid</name>
    <dbReference type="NCBI Taxonomy" id="80765"/>
    <lineage>
        <taxon>Eukaryota</taxon>
        <taxon>Metazoa</taxon>
        <taxon>Ecdysozoa</taxon>
        <taxon>Arthropoda</taxon>
        <taxon>Hexapoda</taxon>
        <taxon>Insecta</taxon>
        <taxon>Pterygota</taxon>
        <taxon>Neoptera</taxon>
        <taxon>Paraneoptera</taxon>
        <taxon>Hemiptera</taxon>
        <taxon>Sternorrhyncha</taxon>
        <taxon>Aphidomorpha</taxon>
        <taxon>Aphidoidea</taxon>
        <taxon>Aphididae</taxon>
        <taxon>Aphidini</taxon>
        <taxon>Aphis</taxon>
        <taxon>Aphis</taxon>
    </lineage>
</organism>
<dbReference type="EMBL" id="OU899036">
    <property type="protein sequence ID" value="CAH1732146.1"/>
    <property type="molecule type" value="Genomic_DNA"/>
</dbReference>
<gene>
    <name evidence="1" type="ORF">APHIGO_LOCUS8704</name>
</gene>
<keyword evidence="2" id="KW-1185">Reference proteome</keyword>